<proteinExistence type="predicted"/>
<protein>
    <submittedName>
        <fullName evidence="1">Uncharacterized protein</fullName>
    </submittedName>
</protein>
<reference evidence="1" key="1">
    <citation type="submission" date="2024-04" db="EMBL/GenBank/DDBJ databases">
        <authorList>
            <person name="Bains C."/>
            <person name="Hallett B."/>
            <person name="Lee H."/>
            <person name="Redzematovic E."/>
            <person name="Hutchison K.W."/>
            <person name="Molloy S.D."/>
            <person name="Viland M.D."/>
            <person name="Lewis C.M."/>
            <person name="Garlena R.A."/>
            <person name="Russell D.A."/>
            <person name="Jacobs-Sera D."/>
            <person name="Hatfull G.F."/>
        </authorList>
    </citation>
    <scope>NUCLEOTIDE SEQUENCE</scope>
</reference>
<accession>A0AAU8GRT1</accession>
<evidence type="ECO:0000313" key="1">
    <source>
        <dbReference type="EMBL" id="XCH43696.1"/>
    </source>
</evidence>
<sequence>MSATKVKPGDECLTIMPVTREWLCRTEYAVEQLTADAGRVLSRMCRDEGYEAVDVTLAWRGSLRAARRGGPTVHSGAVDAAAQLLGEDEGTLLFVFTAKAGRA</sequence>
<gene>
    <name evidence="1" type="primary">88</name>
    <name evidence="1" type="ORF">SEA_PHARB_88</name>
</gene>
<dbReference type="EMBL" id="PP750966">
    <property type="protein sequence ID" value="XCH43696.1"/>
    <property type="molecule type" value="Genomic_DNA"/>
</dbReference>
<organism evidence="1">
    <name type="scientific">Mycobacterium phage Pharb</name>
    <dbReference type="NCBI Taxonomy" id="3136626"/>
    <lineage>
        <taxon>Viruses</taxon>
    </lineage>
</organism>
<name>A0AAU8GRT1_9VIRU</name>